<protein>
    <recommendedName>
        <fullName evidence="4">ABC-2 type transport system permease protein</fullName>
    </recommendedName>
</protein>
<reference evidence="2 3" key="1">
    <citation type="submission" date="2017-10" db="EMBL/GenBank/DDBJ databases">
        <title>Sequencing the genomes of 1000 actinobacteria strains.</title>
        <authorList>
            <person name="Klenk H.-P."/>
        </authorList>
    </citation>
    <scope>NUCLEOTIDE SEQUENCE [LARGE SCALE GENOMIC DNA]</scope>
    <source>
        <strain evidence="2 3">DSM 15597</strain>
    </source>
</reference>
<feature type="transmembrane region" description="Helical" evidence="1">
    <location>
        <begin position="172"/>
        <end position="188"/>
    </location>
</feature>
<name>A0A2A9CPR8_9ACTN</name>
<evidence type="ECO:0008006" key="4">
    <source>
        <dbReference type="Google" id="ProtNLM"/>
    </source>
</evidence>
<feature type="transmembrane region" description="Helical" evidence="1">
    <location>
        <begin position="337"/>
        <end position="356"/>
    </location>
</feature>
<organism evidence="2 3">
    <name type="scientific">Propionicimonas paludicola</name>
    <dbReference type="NCBI Taxonomy" id="185243"/>
    <lineage>
        <taxon>Bacteria</taxon>
        <taxon>Bacillati</taxon>
        <taxon>Actinomycetota</taxon>
        <taxon>Actinomycetes</taxon>
        <taxon>Propionibacteriales</taxon>
        <taxon>Nocardioidaceae</taxon>
        <taxon>Propionicimonas</taxon>
    </lineage>
</organism>
<evidence type="ECO:0000256" key="1">
    <source>
        <dbReference type="SAM" id="Phobius"/>
    </source>
</evidence>
<feature type="transmembrane region" description="Helical" evidence="1">
    <location>
        <begin position="233"/>
        <end position="254"/>
    </location>
</feature>
<evidence type="ECO:0000313" key="2">
    <source>
        <dbReference type="EMBL" id="PFG16191.1"/>
    </source>
</evidence>
<gene>
    <name evidence="2" type="ORF">ATK74_0723</name>
</gene>
<accession>A0A2A9CPR8</accession>
<sequence>MALVLARLRLTIASRVRGRRIGAQWYFAASWAVAVVAGLITATLSAALVTGRGIGDSLLIGAFVAISLPWAVGPLVEPSLADGVVDPARLEQFPLTAGQQVIGLLAGALIAPTVLFTLLFSIGGALAIGTSATARLASVGVALAYTLLCVAASRTVQALLAGALRSRRGRDATAIGAALLVVGLYALAQSAQSAVETLSEQLTGPLGAVASWLPPGAAASAILDARDGNWADYWIRLSWVILAIALNLIGWALILRNRVAGTDRGRWTSAKPGVAPTELPLIPWLLRSLASSPAQAAAAQQLRYFFFRSPRALQTLIIPPVIGVFVAHSSFATRGLIWQSAAFAAMSVISTSFNIFAYDGPGFGYLVGSGAKLSRVLIGKALAPLAFLVPLVCGFTVLAWGLGGFSEDPLPGVLAGLSVVVGGVGVGALSSVLNASDQSRIGNRQGAFLKVMAWFMGFFALIGIGGTIWWLLSLRLPAELTGLVVLALTAALSARLIRAAGRRLNADPEKLLAKLAPVY</sequence>
<keyword evidence="1" id="KW-0472">Membrane</keyword>
<keyword evidence="1" id="KW-0812">Transmembrane</keyword>
<feature type="transmembrane region" description="Helical" evidence="1">
    <location>
        <begin position="478"/>
        <end position="497"/>
    </location>
</feature>
<keyword evidence="1" id="KW-1133">Transmembrane helix</keyword>
<feature type="transmembrane region" description="Helical" evidence="1">
    <location>
        <begin position="25"/>
        <end position="46"/>
    </location>
</feature>
<feature type="transmembrane region" description="Helical" evidence="1">
    <location>
        <begin position="101"/>
        <end position="128"/>
    </location>
</feature>
<feature type="transmembrane region" description="Helical" evidence="1">
    <location>
        <begin position="377"/>
        <end position="401"/>
    </location>
</feature>
<feature type="transmembrane region" description="Helical" evidence="1">
    <location>
        <begin position="413"/>
        <end position="435"/>
    </location>
</feature>
<feature type="transmembrane region" description="Helical" evidence="1">
    <location>
        <begin position="58"/>
        <end position="80"/>
    </location>
</feature>
<dbReference type="Proteomes" id="UP000226079">
    <property type="component" value="Unassembled WGS sequence"/>
</dbReference>
<comment type="caution">
    <text evidence="2">The sequence shown here is derived from an EMBL/GenBank/DDBJ whole genome shotgun (WGS) entry which is preliminary data.</text>
</comment>
<feature type="transmembrane region" description="Helical" evidence="1">
    <location>
        <begin position="447"/>
        <end position="472"/>
    </location>
</feature>
<dbReference type="EMBL" id="PDJC01000001">
    <property type="protein sequence ID" value="PFG16191.1"/>
    <property type="molecule type" value="Genomic_DNA"/>
</dbReference>
<evidence type="ECO:0000313" key="3">
    <source>
        <dbReference type="Proteomes" id="UP000226079"/>
    </source>
</evidence>
<feature type="transmembrane region" description="Helical" evidence="1">
    <location>
        <begin position="134"/>
        <end position="152"/>
    </location>
</feature>
<dbReference type="RefSeq" id="WP_098459753.1">
    <property type="nucleotide sequence ID" value="NZ_PDJC01000001.1"/>
</dbReference>
<feature type="transmembrane region" description="Helical" evidence="1">
    <location>
        <begin position="312"/>
        <end position="331"/>
    </location>
</feature>
<dbReference type="OrthoDB" id="3261041at2"/>
<dbReference type="AlphaFoldDB" id="A0A2A9CPR8"/>
<keyword evidence="3" id="KW-1185">Reference proteome</keyword>
<proteinExistence type="predicted"/>